<dbReference type="CDD" id="cd06170">
    <property type="entry name" value="LuxR_C_like"/>
    <property type="match status" value="1"/>
</dbReference>
<dbReference type="RefSeq" id="WP_105983423.1">
    <property type="nucleotide sequence ID" value="NZ_MQUC01000003.1"/>
</dbReference>
<sequence length="246" mass="29380">MTQLYQSDFLNIHTADELLIQEWTGKQLTVDHFKRELKNFLWLFKKSRLKGVLWLQERFTLDIPNELHDWIEKNILEPQYKFGLRRLAFTIPKDQEAHISIIDSFNKVNSVMQPRYFVCRDKAIRLLLEGDFPKEKEDINYEINRSIDATQITLEVHHRQLPHAIRHLDKLKEQFQFRINHTEKFEQLTLRELEILKAICRGDVNREIAERLFLSESTVATHRKSIVKKLGIKSSNDWHQFGSAFL</sequence>
<evidence type="ECO:0000313" key="6">
    <source>
        <dbReference type="Proteomes" id="UP000239532"/>
    </source>
</evidence>
<dbReference type="InterPro" id="IPR000792">
    <property type="entry name" value="Tscrpt_reg_LuxR_C"/>
</dbReference>
<keyword evidence="3" id="KW-0804">Transcription</keyword>
<dbReference type="EMBL" id="MQUC01000003">
    <property type="protein sequence ID" value="PRP67718.1"/>
    <property type="molecule type" value="Genomic_DNA"/>
</dbReference>
<dbReference type="Proteomes" id="UP000239532">
    <property type="component" value="Unassembled WGS sequence"/>
</dbReference>
<dbReference type="Gene3D" id="1.10.10.10">
    <property type="entry name" value="Winged helix-like DNA-binding domain superfamily/Winged helix DNA-binding domain"/>
    <property type="match status" value="1"/>
</dbReference>
<evidence type="ECO:0000256" key="1">
    <source>
        <dbReference type="ARBA" id="ARBA00023015"/>
    </source>
</evidence>
<dbReference type="SMART" id="SM00421">
    <property type="entry name" value="HTH_LUXR"/>
    <property type="match status" value="1"/>
</dbReference>
<feature type="domain" description="HTH luxR-type" evidence="4">
    <location>
        <begin position="181"/>
        <end position="246"/>
    </location>
</feature>
<dbReference type="InterPro" id="IPR036388">
    <property type="entry name" value="WH-like_DNA-bd_sf"/>
</dbReference>
<dbReference type="PROSITE" id="PS50043">
    <property type="entry name" value="HTH_LUXR_2"/>
    <property type="match status" value="1"/>
</dbReference>
<reference evidence="5 6" key="1">
    <citation type="submission" date="2016-11" db="EMBL/GenBank/DDBJ databases">
        <title>Trade-off between light-utilization and light-protection in marine flavobacteria.</title>
        <authorList>
            <person name="Kumagai Y."/>
        </authorList>
    </citation>
    <scope>NUCLEOTIDE SEQUENCE [LARGE SCALE GENOMIC DNA]</scope>
    <source>
        <strain evidence="5 6">JCM 17109</strain>
    </source>
</reference>
<keyword evidence="6" id="KW-1185">Reference proteome</keyword>
<dbReference type="Pfam" id="PF00196">
    <property type="entry name" value="GerE"/>
    <property type="match status" value="1"/>
</dbReference>
<evidence type="ECO:0000313" key="5">
    <source>
        <dbReference type="EMBL" id="PRP67718.1"/>
    </source>
</evidence>
<evidence type="ECO:0000256" key="3">
    <source>
        <dbReference type="ARBA" id="ARBA00023163"/>
    </source>
</evidence>
<name>A0A2S9WW65_9FLAO</name>
<dbReference type="GO" id="GO:0003677">
    <property type="term" value="F:DNA binding"/>
    <property type="evidence" value="ECO:0007669"/>
    <property type="project" value="UniProtKB-KW"/>
</dbReference>
<proteinExistence type="predicted"/>
<dbReference type="PANTHER" id="PTHR44688:SF16">
    <property type="entry name" value="DNA-BINDING TRANSCRIPTIONAL ACTIVATOR DEVR_DOSR"/>
    <property type="match status" value="1"/>
</dbReference>
<dbReference type="SUPFAM" id="SSF46894">
    <property type="entry name" value="C-terminal effector domain of the bipartite response regulators"/>
    <property type="match status" value="1"/>
</dbReference>
<gene>
    <name evidence="5" type="ORF">BST86_11755</name>
</gene>
<dbReference type="OrthoDB" id="9797341at2"/>
<dbReference type="InterPro" id="IPR016032">
    <property type="entry name" value="Sig_transdc_resp-reg_C-effctor"/>
</dbReference>
<dbReference type="PROSITE" id="PS00622">
    <property type="entry name" value="HTH_LUXR_1"/>
    <property type="match status" value="1"/>
</dbReference>
<evidence type="ECO:0000256" key="2">
    <source>
        <dbReference type="ARBA" id="ARBA00023125"/>
    </source>
</evidence>
<dbReference type="PANTHER" id="PTHR44688">
    <property type="entry name" value="DNA-BINDING TRANSCRIPTIONAL ACTIVATOR DEVR_DOSR"/>
    <property type="match status" value="1"/>
</dbReference>
<organism evidence="5 6">
    <name type="scientific">Nonlabens agnitus</name>
    <dbReference type="NCBI Taxonomy" id="870484"/>
    <lineage>
        <taxon>Bacteria</taxon>
        <taxon>Pseudomonadati</taxon>
        <taxon>Bacteroidota</taxon>
        <taxon>Flavobacteriia</taxon>
        <taxon>Flavobacteriales</taxon>
        <taxon>Flavobacteriaceae</taxon>
        <taxon>Nonlabens</taxon>
    </lineage>
</organism>
<protein>
    <recommendedName>
        <fullName evidence="4">HTH luxR-type domain-containing protein</fullName>
    </recommendedName>
</protein>
<keyword evidence="1" id="KW-0805">Transcription regulation</keyword>
<dbReference type="PRINTS" id="PR00038">
    <property type="entry name" value="HTHLUXR"/>
</dbReference>
<dbReference type="AlphaFoldDB" id="A0A2S9WW65"/>
<dbReference type="GO" id="GO:0006355">
    <property type="term" value="P:regulation of DNA-templated transcription"/>
    <property type="evidence" value="ECO:0007669"/>
    <property type="project" value="InterPro"/>
</dbReference>
<comment type="caution">
    <text evidence="5">The sequence shown here is derived from an EMBL/GenBank/DDBJ whole genome shotgun (WGS) entry which is preliminary data.</text>
</comment>
<evidence type="ECO:0000259" key="4">
    <source>
        <dbReference type="PROSITE" id="PS50043"/>
    </source>
</evidence>
<keyword evidence="2" id="KW-0238">DNA-binding</keyword>
<accession>A0A2S9WW65</accession>